<dbReference type="GO" id="GO:0003723">
    <property type="term" value="F:RNA binding"/>
    <property type="evidence" value="ECO:0007669"/>
    <property type="project" value="InterPro"/>
</dbReference>
<gene>
    <name evidence="2" type="ORF">MNB_SUP05-10-405</name>
</gene>
<protein>
    <submittedName>
        <fullName evidence="2">3'-to-5' exoribonuclease RNase R</fullName>
    </submittedName>
</protein>
<dbReference type="AlphaFoldDB" id="A0A1W1DA02"/>
<feature type="domain" description="RNB" evidence="1">
    <location>
        <begin position="220"/>
        <end position="498"/>
    </location>
</feature>
<reference evidence="2" key="1">
    <citation type="submission" date="2016-10" db="EMBL/GenBank/DDBJ databases">
        <authorList>
            <person name="de Groot N.N."/>
        </authorList>
    </citation>
    <scope>NUCLEOTIDE SEQUENCE</scope>
</reference>
<dbReference type="Pfam" id="PF23161">
    <property type="entry name" value="HTH_RNase_II"/>
    <property type="match status" value="1"/>
</dbReference>
<organism evidence="2">
    <name type="scientific">hydrothermal vent metagenome</name>
    <dbReference type="NCBI Taxonomy" id="652676"/>
    <lineage>
        <taxon>unclassified sequences</taxon>
        <taxon>metagenomes</taxon>
        <taxon>ecological metagenomes</taxon>
    </lineage>
</organism>
<dbReference type="PANTHER" id="PTHR23355:SF42">
    <property type="entry name" value="RIBONUCLEASE II, CHLOROPLASTIC_MITOCHONDRIAL"/>
    <property type="match status" value="1"/>
</dbReference>
<dbReference type="PANTHER" id="PTHR23355">
    <property type="entry name" value="RIBONUCLEASE"/>
    <property type="match status" value="1"/>
</dbReference>
<dbReference type="InterPro" id="IPR001900">
    <property type="entry name" value="RNase_II/R"/>
</dbReference>
<dbReference type="InterPro" id="IPR056404">
    <property type="entry name" value="HTH_RNase_II"/>
</dbReference>
<dbReference type="EMBL" id="FPHQ01000188">
    <property type="protein sequence ID" value="SFV77394.1"/>
    <property type="molecule type" value="Genomic_DNA"/>
</dbReference>
<dbReference type="InterPro" id="IPR022966">
    <property type="entry name" value="RNase_II/R_CS"/>
</dbReference>
<dbReference type="SUPFAM" id="SSF50249">
    <property type="entry name" value="Nucleic acid-binding proteins"/>
    <property type="match status" value="2"/>
</dbReference>
<dbReference type="Pfam" id="PF00773">
    <property type="entry name" value="RNB"/>
    <property type="match status" value="1"/>
</dbReference>
<dbReference type="Gene3D" id="1.10.10.10">
    <property type="entry name" value="Winged helix-like DNA-binding domain superfamily/Winged helix DNA-binding domain"/>
    <property type="match status" value="1"/>
</dbReference>
<dbReference type="Gene3D" id="2.40.50.140">
    <property type="entry name" value="Nucleic acid-binding proteins"/>
    <property type="match status" value="1"/>
</dbReference>
<evidence type="ECO:0000259" key="1">
    <source>
        <dbReference type="SMART" id="SM00955"/>
    </source>
</evidence>
<sequence length="601" mass="68082">MINSLVAYKGKPTRIVSETTHKFELEFTDGSTRKVREKDFRFIHPEFVRVNDACSHADIAILDDFQEESLTLQEITEWLFDEYSAQNAWCTCLLVEDGLYFYWQKDKIFVRPAEQVQGIQTKRDAEAAEAENLKHCIENITNSTFDEQDLPYIQEIEKVALNQSKHAKILSALNIENTPEIAYKLLLKLKYFDESFNPYPARHDIPKDEDIDVSMPKMDRVDLTHLHSFAIDNADSNDADDAISIDGDKVWIHIADVSSVASHGSELDLYAQERASNLYLPDQIIHMLPLSITPMCALGLSKKSPALSVGFVVDHDKIKDIEVIHSHIKVTKISYDDADEIINSNEHLSKLQDVVEAHKKYRDANNAISLNLPNVNVRFEDNEVTITPQNSSPSRELVAEMMVMAGRVIAQFSIENDIVMPYTIQDEGDFSQETLDNKDSLTLSASFKATKCFKRSATSTKFLPHYGLGLDAYLRVTSPLRRYLDLLVHQQLSSFITGRETLNKEKVKEIIGITNATMPSVGKTVRASNDHYKCLYLKQNPSWQGEGIVVDTRGDKALFMIPSIGMMTQIKFKILPELDEKVLLKAGSVDLVERSVNFKPV</sequence>
<dbReference type="GO" id="GO:0000175">
    <property type="term" value="F:3'-5'-RNA exonuclease activity"/>
    <property type="evidence" value="ECO:0007669"/>
    <property type="project" value="TreeGrafter"/>
</dbReference>
<dbReference type="PROSITE" id="PS01175">
    <property type="entry name" value="RIBONUCLEASE_II"/>
    <property type="match status" value="1"/>
</dbReference>
<proteinExistence type="predicted"/>
<dbReference type="InterPro" id="IPR050180">
    <property type="entry name" value="RNR_Ribonuclease"/>
</dbReference>
<accession>A0A1W1DA02</accession>
<dbReference type="GO" id="GO:0000932">
    <property type="term" value="C:P-body"/>
    <property type="evidence" value="ECO:0007669"/>
    <property type="project" value="TreeGrafter"/>
</dbReference>
<dbReference type="SMART" id="SM00955">
    <property type="entry name" value="RNB"/>
    <property type="match status" value="1"/>
</dbReference>
<dbReference type="GO" id="GO:0006402">
    <property type="term" value="P:mRNA catabolic process"/>
    <property type="evidence" value="ECO:0007669"/>
    <property type="project" value="TreeGrafter"/>
</dbReference>
<name>A0A1W1DA02_9ZZZZ</name>
<dbReference type="InterPro" id="IPR012340">
    <property type="entry name" value="NA-bd_OB-fold"/>
</dbReference>
<evidence type="ECO:0000313" key="2">
    <source>
        <dbReference type="EMBL" id="SFV77394.1"/>
    </source>
</evidence>
<dbReference type="InterPro" id="IPR036388">
    <property type="entry name" value="WH-like_DNA-bd_sf"/>
</dbReference>